<sequence>MNTLRSAVLVAATVAAGLQAGTYYIWACAVIPGVARTDDRTFVTTLNHMNHAIVNPVFLLTFLGAPLLAAVAAVLAAPSSRPWVLVALALAIATLVVTFAANIPLNDALDADAADPAAARAAFETAWQWWNGLRVVTATGALLALAGALLRA</sequence>
<keyword evidence="1" id="KW-0812">Transmembrane</keyword>
<comment type="caution">
    <text evidence="2">The sequence shown here is derived from an EMBL/GenBank/DDBJ whole genome shotgun (WGS) entry which is preliminary data.</text>
</comment>
<keyword evidence="1" id="KW-0472">Membrane</keyword>
<evidence type="ECO:0000313" key="2">
    <source>
        <dbReference type="EMBL" id="GAA1532337.1"/>
    </source>
</evidence>
<organism evidence="2 3">
    <name type="scientific">Nocardioides humi</name>
    <dbReference type="NCBI Taxonomy" id="449461"/>
    <lineage>
        <taxon>Bacteria</taxon>
        <taxon>Bacillati</taxon>
        <taxon>Actinomycetota</taxon>
        <taxon>Actinomycetes</taxon>
        <taxon>Propionibacteriales</taxon>
        <taxon>Nocardioidaceae</taxon>
        <taxon>Nocardioides</taxon>
    </lineage>
</organism>
<keyword evidence="3" id="KW-1185">Reference proteome</keyword>
<dbReference type="RefSeq" id="WP_141006367.1">
    <property type="nucleotide sequence ID" value="NZ_BAAAOR010000028.1"/>
</dbReference>
<dbReference type="InterPro" id="IPR013901">
    <property type="entry name" value="Anthrone_oxy"/>
</dbReference>
<name>A0ABN2B3T8_9ACTN</name>
<protein>
    <submittedName>
        <fullName evidence="2">DUF1772 domain-containing protein</fullName>
    </submittedName>
</protein>
<gene>
    <name evidence="2" type="ORF">GCM10009788_39360</name>
</gene>
<dbReference type="EMBL" id="BAAAOR010000028">
    <property type="protein sequence ID" value="GAA1532337.1"/>
    <property type="molecule type" value="Genomic_DNA"/>
</dbReference>
<feature type="transmembrane region" description="Helical" evidence="1">
    <location>
        <begin position="132"/>
        <end position="150"/>
    </location>
</feature>
<dbReference type="Proteomes" id="UP001500842">
    <property type="component" value="Unassembled WGS sequence"/>
</dbReference>
<dbReference type="Pfam" id="PF08592">
    <property type="entry name" value="Anthrone_oxy"/>
    <property type="match status" value="1"/>
</dbReference>
<feature type="transmembrane region" description="Helical" evidence="1">
    <location>
        <begin position="51"/>
        <end position="76"/>
    </location>
</feature>
<keyword evidence="1" id="KW-1133">Transmembrane helix</keyword>
<evidence type="ECO:0000313" key="3">
    <source>
        <dbReference type="Proteomes" id="UP001500842"/>
    </source>
</evidence>
<reference evidence="2 3" key="1">
    <citation type="journal article" date="2019" name="Int. J. Syst. Evol. Microbiol.">
        <title>The Global Catalogue of Microorganisms (GCM) 10K type strain sequencing project: providing services to taxonomists for standard genome sequencing and annotation.</title>
        <authorList>
            <consortium name="The Broad Institute Genomics Platform"/>
            <consortium name="The Broad Institute Genome Sequencing Center for Infectious Disease"/>
            <person name="Wu L."/>
            <person name="Ma J."/>
        </authorList>
    </citation>
    <scope>NUCLEOTIDE SEQUENCE [LARGE SCALE GENOMIC DNA]</scope>
    <source>
        <strain evidence="2 3">JCM 14942</strain>
    </source>
</reference>
<accession>A0ABN2B3T8</accession>
<evidence type="ECO:0000256" key="1">
    <source>
        <dbReference type="SAM" id="Phobius"/>
    </source>
</evidence>
<proteinExistence type="predicted"/>
<feature type="transmembrane region" description="Helical" evidence="1">
    <location>
        <begin position="83"/>
        <end position="103"/>
    </location>
</feature>